<sequence length="156" mass="17556">MVGQEDPVQREIYQDWASREYTDVITSSIKKIAAFLNLFDMSCRSRCATLNEKLTALEQRAVQEARVTNGETLTYNCAMLLLGSCFYRTKRPRGKGPSSLQLLPLSLKNNRAYSCFSFFQKCGLWALPCTPSSVMWRVGRSPGELSETTLGTLPLQ</sequence>
<dbReference type="InterPro" id="IPR033378">
    <property type="entry name" value="BRICK1"/>
</dbReference>
<evidence type="ECO:0000256" key="2">
    <source>
        <dbReference type="ARBA" id="ARBA00005620"/>
    </source>
</evidence>
<dbReference type="GO" id="GO:0005856">
    <property type="term" value="C:cytoskeleton"/>
    <property type="evidence" value="ECO:0007669"/>
    <property type="project" value="UniProtKB-SubCell"/>
</dbReference>
<dbReference type="Gene3D" id="1.20.5.110">
    <property type="match status" value="1"/>
</dbReference>
<evidence type="ECO:0000256" key="3">
    <source>
        <dbReference type="ARBA" id="ARBA00022490"/>
    </source>
</evidence>
<dbReference type="GO" id="GO:0031209">
    <property type="term" value="C:SCAR complex"/>
    <property type="evidence" value="ECO:0007669"/>
    <property type="project" value="InterPro"/>
</dbReference>
<keyword evidence="5" id="KW-0206">Cytoskeleton</keyword>
<evidence type="ECO:0000256" key="5">
    <source>
        <dbReference type="ARBA" id="ARBA00023212"/>
    </source>
</evidence>
<evidence type="ECO:0000256" key="1">
    <source>
        <dbReference type="ARBA" id="ARBA00004245"/>
    </source>
</evidence>
<comment type="similarity">
    <text evidence="2">Belongs to the BRK1 family.</text>
</comment>
<comment type="subcellular location">
    <subcellularLocation>
        <location evidence="1">Cytoplasm</location>
        <location evidence="1">Cytoskeleton</location>
    </subcellularLocation>
</comment>
<keyword evidence="4" id="KW-0175">Coiled coil</keyword>
<dbReference type="GO" id="GO:0048870">
    <property type="term" value="P:cell motility"/>
    <property type="evidence" value="ECO:0007669"/>
    <property type="project" value="TreeGrafter"/>
</dbReference>
<evidence type="ECO:0000256" key="4">
    <source>
        <dbReference type="ARBA" id="ARBA00023054"/>
    </source>
</evidence>
<proteinExistence type="inferred from homology"/>
<reference evidence="6" key="1">
    <citation type="submission" date="2023-09" db="UniProtKB">
        <authorList>
            <consortium name="Ensembl"/>
        </authorList>
    </citation>
    <scope>IDENTIFICATION</scope>
</reference>
<accession>A0A8C0DS27</accession>
<protein>
    <submittedName>
        <fullName evidence="6">Uncharacterized protein</fullName>
    </submittedName>
</protein>
<name>A0A8C0DS27_BALMU</name>
<evidence type="ECO:0000313" key="6">
    <source>
        <dbReference type="Ensembl" id="ENSBMSP00010022870.1"/>
    </source>
</evidence>
<dbReference type="GO" id="GO:0007015">
    <property type="term" value="P:actin filament organization"/>
    <property type="evidence" value="ECO:0007669"/>
    <property type="project" value="InterPro"/>
</dbReference>
<organism evidence="6">
    <name type="scientific">Balaenoptera musculus</name>
    <name type="common">Blue whale</name>
    <dbReference type="NCBI Taxonomy" id="9771"/>
    <lineage>
        <taxon>Eukaryota</taxon>
        <taxon>Metazoa</taxon>
        <taxon>Chordata</taxon>
        <taxon>Craniata</taxon>
        <taxon>Vertebrata</taxon>
        <taxon>Euteleostomi</taxon>
        <taxon>Mammalia</taxon>
        <taxon>Eutheria</taxon>
        <taxon>Laurasiatheria</taxon>
        <taxon>Artiodactyla</taxon>
        <taxon>Whippomorpha</taxon>
        <taxon>Cetacea</taxon>
        <taxon>Mysticeti</taxon>
        <taxon>Balaenopteridae</taxon>
        <taxon>Balaenoptera</taxon>
    </lineage>
</organism>
<dbReference type="AlphaFoldDB" id="A0A8C0DS27"/>
<dbReference type="PANTHER" id="PTHR33668:SF1">
    <property type="entry name" value="PROTEIN BRICK1"/>
    <property type="match status" value="1"/>
</dbReference>
<dbReference type="Ensembl" id="ENSBMST00010025187.1">
    <property type="protein sequence ID" value="ENSBMSP00010022870.1"/>
    <property type="gene ID" value="ENSBMSG00010016618.1"/>
</dbReference>
<dbReference type="PANTHER" id="PTHR33668">
    <property type="entry name" value="PROTEIN BRICK1"/>
    <property type="match status" value="1"/>
</dbReference>
<keyword evidence="3" id="KW-0963">Cytoplasm</keyword>
<dbReference type="GO" id="GO:0044877">
    <property type="term" value="F:protein-containing complex binding"/>
    <property type="evidence" value="ECO:0007669"/>
    <property type="project" value="InterPro"/>
</dbReference>
<dbReference type="GeneTree" id="ENSGT00390000011082"/>
<dbReference type="GO" id="GO:0008064">
    <property type="term" value="P:regulation of actin polymerization or depolymerization"/>
    <property type="evidence" value="ECO:0007669"/>
    <property type="project" value="TreeGrafter"/>
</dbReference>